<comment type="similarity">
    <text evidence="5">Belongs to the protein kinase superfamily.</text>
</comment>
<dbReference type="Gene3D" id="1.10.510.10">
    <property type="entry name" value="Transferase(Phosphotransferase) domain 1"/>
    <property type="match status" value="1"/>
</dbReference>
<keyword evidence="2 4" id="KW-0547">Nucleotide-binding</keyword>
<dbReference type="PANTHER" id="PTHR44329:SF297">
    <property type="entry name" value="RECEPTOR-INTERACTING SERINE_THREONINE-PROTEIN KINASE 3"/>
    <property type="match status" value="1"/>
</dbReference>
<dbReference type="InterPro" id="IPR000719">
    <property type="entry name" value="Prot_kinase_dom"/>
</dbReference>
<feature type="binding site" evidence="4">
    <location>
        <position position="41"/>
    </location>
    <ligand>
        <name>ATP</name>
        <dbReference type="ChEBI" id="CHEBI:30616"/>
    </ligand>
</feature>
<feature type="domain" description="Protein kinase" evidence="7">
    <location>
        <begin position="12"/>
        <end position="280"/>
    </location>
</feature>
<feature type="compositionally biased region" description="Polar residues" evidence="6">
    <location>
        <begin position="323"/>
        <end position="333"/>
    </location>
</feature>
<dbReference type="RefSeq" id="XP_018601511.1">
    <property type="nucleotide sequence ID" value="XM_018745995.2"/>
</dbReference>
<feature type="region of interest" description="Disordered" evidence="6">
    <location>
        <begin position="434"/>
        <end position="456"/>
    </location>
</feature>
<dbReference type="GO" id="GO:0004706">
    <property type="term" value="F:JUN kinase kinase kinase activity"/>
    <property type="evidence" value="ECO:0007669"/>
    <property type="project" value="TreeGrafter"/>
</dbReference>
<evidence type="ECO:0000256" key="2">
    <source>
        <dbReference type="ARBA" id="ARBA00022741"/>
    </source>
</evidence>
<dbReference type="RefSeq" id="XP_018601510.1">
    <property type="nucleotide sequence ID" value="XM_018745994.2"/>
</dbReference>
<dbReference type="Ensembl" id="ENSSFOT00015076322.1">
    <property type="protein sequence ID" value="ENSSFOP00015064428.1"/>
    <property type="gene ID" value="ENSSFOG00015026759.1"/>
</dbReference>
<dbReference type="AlphaFoldDB" id="A0A8C9VSZ3"/>
<sequence>MDMPALICDSSLESWQHIGSGGFGQIYKVKHTEWRMDVVVKLLHVSSNSSLLKEAHLMRHGGNPHVLRILGVYNGTGYHISRDGFPKQGLVMEFMERGSLASLLEVLNKPLPLPLTLRLAHQVALGMNFLHCLSPPLLHLDLKPSNVLLDDSLNAKLTDFGLAKLFQSVSTGSTTDEGGTISYMPPEAFDMSYKPTPASDVYSYSILLWSIITGQEPYPSARSTIVRFRVPEGDRPSLEMVDPNLAEHLKDMISLMKRCWNNDPSKRPSFQECLQVTEAFQERHKSGVKDAVHQVLTFLDSPEIELGKRLDALNIIDPTQLYNAGSNKASTTPEPMRSDLYPTQKRSGDPTSKSKALPPARTLSMDPCIVYNQMPPASSPAGPWQQSVINQAAVPVYCQGPGVSIFMSNVTGLQIGNNNKMTIQRSRIRHCTAPDAISQSSPKNSGANGDRSAPGT</sequence>
<dbReference type="InterPro" id="IPR001245">
    <property type="entry name" value="Ser-Thr/Tyr_kinase_cat_dom"/>
</dbReference>
<keyword evidence="1 5" id="KW-0723">Serine/threonine-protein kinase</keyword>
<dbReference type="InterPro" id="IPR011009">
    <property type="entry name" value="Kinase-like_dom_sf"/>
</dbReference>
<organism evidence="8 9">
    <name type="scientific">Scleropages formosus</name>
    <name type="common">Asian bonytongue</name>
    <name type="synonym">Osteoglossum formosum</name>
    <dbReference type="NCBI Taxonomy" id="113540"/>
    <lineage>
        <taxon>Eukaryota</taxon>
        <taxon>Metazoa</taxon>
        <taxon>Chordata</taxon>
        <taxon>Craniata</taxon>
        <taxon>Vertebrata</taxon>
        <taxon>Euteleostomi</taxon>
        <taxon>Actinopterygii</taxon>
        <taxon>Neopterygii</taxon>
        <taxon>Teleostei</taxon>
        <taxon>Osteoglossocephala</taxon>
        <taxon>Osteoglossomorpha</taxon>
        <taxon>Osteoglossiformes</taxon>
        <taxon>Osteoglossidae</taxon>
        <taxon>Scleropages</taxon>
    </lineage>
</organism>
<keyword evidence="3 4" id="KW-0067">ATP-binding</keyword>
<accession>A0A8C9VSZ3</accession>
<dbReference type="InterPro" id="IPR051681">
    <property type="entry name" value="Ser/Thr_Kinases-Pseudokinases"/>
</dbReference>
<feature type="region of interest" description="Disordered" evidence="6">
    <location>
        <begin position="323"/>
        <end position="359"/>
    </location>
</feature>
<evidence type="ECO:0000256" key="4">
    <source>
        <dbReference type="PROSITE-ProRule" id="PRU10141"/>
    </source>
</evidence>
<evidence type="ECO:0000256" key="1">
    <source>
        <dbReference type="ARBA" id="ARBA00022527"/>
    </source>
</evidence>
<evidence type="ECO:0000259" key="7">
    <source>
        <dbReference type="PROSITE" id="PS50011"/>
    </source>
</evidence>
<dbReference type="RefSeq" id="XP_018601512.1">
    <property type="nucleotide sequence ID" value="XM_018745996.2"/>
</dbReference>
<keyword evidence="1 5" id="KW-0808">Transferase</keyword>
<dbReference type="RefSeq" id="XP_029111829.1">
    <property type="nucleotide sequence ID" value="XM_029255996.1"/>
</dbReference>
<dbReference type="GO" id="GO:0005524">
    <property type="term" value="F:ATP binding"/>
    <property type="evidence" value="ECO:0007669"/>
    <property type="project" value="UniProtKB-UniRule"/>
</dbReference>
<dbReference type="PROSITE" id="PS00108">
    <property type="entry name" value="PROTEIN_KINASE_ST"/>
    <property type="match status" value="1"/>
</dbReference>
<dbReference type="GeneID" id="108930640"/>
<dbReference type="Pfam" id="PF07714">
    <property type="entry name" value="PK_Tyr_Ser-Thr"/>
    <property type="match status" value="1"/>
</dbReference>
<evidence type="ECO:0000256" key="5">
    <source>
        <dbReference type="RuleBase" id="RU000304"/>
    </source>
</evidence>
<keyword evidence="1 5" id="KW-0418">Kinase</keyword>
<reference evidence="8 9" key="1">
    <citation type="submission" date="2019-04" db="EMBL/GenBank/DDBJ databases">
        <authorList>
            <consortium name="Wellcome Sanger Institute Data Sharing"/>
        </authorList>
    </citation>
    <scope>NUCLEOTIDE SEQUENCE [LARGE SCALE GENOMIC DNA]</scope>
</reference>
<dbReference type="SUPFAM" id="SSF56112">
    <property type="entry name" value="Protein kinase-like (PK-like)"/>
    <property type="match status" value="1"/>
</dbReference>
<dbReference type="InterPro" id="IPR017441">
    <property type="entry name" value="Protein_kinase_ATP_BS"/>
</dbReference>
<proteinExistence type="inferred from homology"/>
<evidence type="ECO:0000313" key="8">
    <source>
        <dbReference type="Ensembl" id="ENSSFOP00015064428.1"/>
    </source>
</evidence>
<reference evidence="8" key="3">
    <citation type="submission" date="2025-09" db="UniProtKB">
        <authorList>
            <consortium name="Ensembl"/>
        </authorList>
    </citation>
    <scope>IDENTIFICATION</scope>
</reference>
<protein>
    <submittedName>
        <fullName evidence="8">Receptor-interacting serine/threonine-protein kinase 4-like</fullName>
    </submittedName>
</protein>
<dbReference type="OrthoDB" id="4062651at2759"/>
<dbReference type="PROSITE" id="PS00107">
    <property type="entry name" value="PROTEIN_KINASE_ATP"/>
    <property type="match status" value="1"/>
</dbReference>
<gene>
    <name evidence="8" type="primary">LOC108930640</name>
</gene>
<evidence type="ECO:0000256" key="6">
    <source>
        <dbReference type="SAM" id="MobiDB-lite"/>
    </source>
</evidence>
<evidence type="ECO:0000313" key="9">
    <source>
        <dbReference type="Proteomes" id="UP000694397"/>
    </source>
</evidence>
<evidence type="ECO:0000256" key="3">
    <source>
        <dbReference type="ARBA" id="ARBA00022840"/>
    </source>
</evidence>
<dbReference type="InterPro" id="IPR008271">
    <property type="entry name" value="Ser/Thr_kinase_AS"/>
</dbReference>
<dbReference type="GeneTree" id="ENSGT00940000160206"/>
<reference evidence="8" key="2">
    <citation type="submission" date="2025-08" db="UniProtKB">
        <authorList>
            <consortium name="Ensembl"/>
        </authorList>
    </citation>
    <scope>IDENTIFICATION</scope>
</reference>
<keyword evidence="9" id="KW-1185">Reference proteome</keyword>
<dbReference type="PROSITE" id="PS50011">
    <property type="entry name" value="PROTEIN_KINASE_DOM"/>
    <property type="match status" value="1"/>
</dbReference>
<dbReference type="SMART" id="SM00220">
    <property type="entry name" value="S_TKc"/>
    <property type="match status" value="1"/>
</dbReference>
<dbReference type="KEGG" id="sfm:108930640"/>
<name>A0A8C9VSZ3_SCLFO</name>
<dbReference type="PANTHER" id="PTHR44329">
    <property type="entry name" value="SERINE/THREONINE-PROTEIN KINASE TNNI3K-RELATED"/>
    <property type="match status" value="1"/>
</dbReference>
<dbReference type="Proteomes" id="UP000694397">
    <property type="component" value="Chromosome 11"/>
</dbReference>
<feature type="compositionally biased region" description="Polar residues" evidence="6">
    <location>
        <begin position="437"/>
        <end position="447"/>
    </location>
</feature>